<evidence type="ECO:0000256" key="5">
    <source>
        <dbReference type="SAM" id="MobiDB-lite"/>
    </source>
</evidence>
<name>A0A3M6YUR3_HORWE</name>
<organism evidence="7 8">
    <name type="scientific">Hortaea werneckii</name>
    <name type="common">Black yeast</name>
    <name type="synonym">Cladosporium werneckii</name>
    <dbReference type="NCBI Taxonomy" id="91943"/>
    <lineage>
        <taxon>Eukaryota</taxon>
        <taxon>Fungi</taxon>
        <taxon>Dikarya</taxon>
        <taxon>Ascomycota</taxon>
        <taxon>Pezizomycotina</taxon>
        <taxon>Dothideomycetes</taxon>
        <taxon>Dothideomycetidae</taxon>
        <taxon>Mycosphaerellales</taxon>
        <taxon>Teratosphaeriaceae</taxon>
        <taxon>Hortaea</taxon>
    </lineage>
</organism>
<evidence type="ECO:0000259" key="6">
    <source>
        <dbReference type="PROSITE" id="PS51044"/>
    </source>
</evidence>
<gene>
    <name evidence="7" type="ORF">D0868_05828</name>
</gene>
<sequence>MTTIATFAGGEGQQAYEYHGQRVVSFLKALRRSWNPIIEESQRRLAPPLVQDMIEELTLLSPVLQTTMFRAVARTFWHAVPEYETGIEVLLALHYQDQRAYNPHVTPPASWKANAYRSFKLILDEWTKHIQRTRPPRPPLQLPRFALTTFGIGVAGSGNRQSIQPAPATNQSPVMGGPHQTAYGNQQANQPLLQQMTSNFLGPYSPVQAAYSQGALRPTILNQQQQFQQSKRLLIPAAKECPRAQPTHPDFTRSALHQAHLRSPIPGPATLEPNAQKLFRQVTGCALSPNKIARNRPHQETALFQLNGKALEARKKLHFGRYLPIDVTQYMTKGENTLEVYLNRSSQDKSAFDFAVGIEVVQTISEERLLGRIQTISAQESLDTIRKSLSTAPTKSNGNNNDQNDNDDDDDDLIMTSSTLTIPLFDPISAHQIFTCPVRGTHCRHRDPFDLATFLATRKREQPGYPSSPDDWRCPICRADARPDVLVKDAFLVSVREELARRDLLSTRAIIVSADGCWEVKREEVGRGVRSPSLEEGEDVRGSRGGSLRPGSASAAPVVIELD</sequence>
<feature type="region of interest" description="Disordered" evidence="5">
    <location>
        <begin position="390"/>
        <end position="413"/>
    </location>
</feature>
<accession>A0A3M6YUR3</accession>
<dbReference type="PANTHER" id="PTHR10782:SF4">
    <property type="entry name" value="TONALLI, ISOFORM E"/>
    <property type="match status" value="1"/>
</dbReference>
<feature type="domain" description="SP-RING-type" evidence="6">
    <location>
        <begin position="409"/>
        <end position="501"/>
    </location>
</feature>
<dbReference type="Proteomes" id="UP000282582">
    <property type="component" value="Unassembled WGS sequence"/>
</dbReference>
<keyword evidence="3" id="KW-0862">Zinc</keyword>
<dbReference type="GO" id="GO:0016925">
    <property type="term" value="P:protein sumoylation"/>
    <property type="evidence" value="ECO:0007669"/>
    <property type="project" value="TreeGrafter"/>
</dbReference>
<proteinExistence type="predicted"/>
<dbReference type="EMBL" id="QWIK01000419">
    <property type="protein sequence ID" value="RMY06511.1"/>
    <property type="molecule type" value="Genomic_DNA"/>
</dbReference>
<dbReference type="PROSITE" id="PS51044">
    <property type="entry name" value="ZF_SP_RING"/>
    <property type="match status" value="1"/>
</dbReference>
<dbReference type="GO" id="GO:0000785">
    <property type="term" value="C:chromatin"/>
    <property type="evidence" value="ECO:0007669"/>
    <property type="project" value="TreeGrafter"/>
</dbReference>
<evidence type="ECO:0000313" key="8">
    <source>
        <dbReference type="Proteomes" id="UP000282582"/>
    </source>
</evidence>
<evidence type="ECO:0000256" key="2">
    <source>
        <dbReference type="ARBA" id="ARBA00022771"/>
    </source>
</evidence>
<protein>
    <recommendedName>
        <fullName evidence="6">SP-RING-type domain-containing protein</fullName>
    </recommendedName>
</protein>
<dbReference type="GO" id="GO:0061665">
    <property type="term" value="F:SUMO ligase activity"/>
    <property type="evidence" value="ECO:0007669"/>
    <property type="project" value="TreeGrafter"/>
</dbReference>
<keyword evidence="1" id="KW-0479">Metal-binding</keyword>
<reference evidence="7 8" key="1">
    <citation type="journal article" date="2018" name="BMC Genomics">
        <title>Genomic evidence for intraspecific hybridization in a clonal and extremely halotolerant yeast.</title>
        <authorList>
            <person name="Gostincar C."/>
            <person name="Stajich J.E."/>
            <person name="Zupancic J."/>
            <person name="Zalar P."/>
            <person name="Gunde-Cimerman N."/>
        </authorList>
    </citation>
    <scope>NUCLEOTIDE SEQUENCE [LARGE SCALE GENOMIC DNA]</scope>
    <source>
        <strain evidence="7 8">EXF-6654</strain>
    </source>
</reference>
<dbReference type="Gene3D" id="3.30.40.10">
    <property type="entry name" value="Zinc/RING finger domain, C3HC4 (zinc finger)"/>
    <property type="match status" value="1"/>
</dbReference>
<feature type="compositionally biased region" description="Low complexity" evidence="5">
    <location>
        <begin position="546"/>
        <end position="557"/>
    </location>
</feature>
<dbReference type="GO" id="GO:0008270">
    <property type="term" value="F:zinc ion binding"/>
    <property type="evidence" value="ECO:0007669"/>
    <property type="project" value="UniProtKB-KW"/>
</dbReference>
<comment type="caution">
    <text evidence="7">The sequence shown here is derived from an EMBL/GenBank/DDBJ whole genome shotgun (WGS) entry which is preliminary data.</text>
</comment>
<evidence type="ECO:0000256" key="4">
    <source>
        <dbReference type="PROSITE-ProRule" id="PRU00452"/>
    </source>
</evidence>
<evidence type="ECO:0000313" key="7">
    <source>
        <dbReference type="EMBL" id="RMY06511.1"/>
    </source>
</evidence>
<dbReference type="InterPro" id="IPR013083">
    <property type="entry name" value="Znf_RING/FYVE/PHD"/>
</dbReference>
<feature type="compositionally biased region" description="Acidic residues" evidence="5">
    <location>
        <begin position="404"/>
        <end position="413"/>
    </location>
</feature>
<evidence type="ECO:0000256" key="3">
    <source>
        <dbReference type="ARBA" id="ARBA00022833"/>
    </source>
</evidence>
<dbReference type="PANTHER" id="PTHR10782">
    <property type="entry name" value="ZINC FINGER MIZ DOMAIN-CONTAINING PROTEIN"/>
    <property type="match status" value="1"/>
</dbReference>
<evidence type="ECO:0000256" key="1">
    <source>
        <dbReference type="ARBA" id="ARBA00022723"/>
    </source>
</evidence>
<dbReference type="InterPro" id="IPR004181">
    <property type="entry name" value="Znf_MIZ"/>
</dbReference>
<feature type="region of interest" description="Disordered" evidence="5">
    <location>
        <begin position="528"/>
        <end position="563"/>
    </location>
</feature>
<keyword evidence="2 4" id="KW-0863">Zinc-finger</keyword>
<dbReference type="AlphaFoldDB" id="A0A3M6YUR3"/>